<sequence length="386" mass="43235">MNHTHPNDIRSPYFVPDRGLSATRVFAVGVLLSLLTACTVAGNLLVVIAFAVDRSLRTFNNCFLLSLALADLTVGVCVMPLTLVYDLTGRWMFGYRMCIVWQFLDAVCCSSSILNICVIGILRYCAITRPLVFARCRKTRRKAVILIAAAWGVAISTSAPLPVTWLLNDGEDAAVGSCVFYSDIGVVLYTASVTYFIPVAVMAFVTCATCRKLRMRCRIIAEEQLTSHRRPLVPASQSELPLDACMAVQRRQEDSTFKTSATPEVDRSESMRMRVFAISTVQNSARTTDSYMTQWNATRVTRRHFRSIVSLIVIAMTVIVCWSPFYFIYVVRPICRRCQPPPSLITGAIWAGYINSTLNPLIYACVNANFRKSFRKILGCTFRRYV</sequence>
<dbReference type="GO" id="GO:0004930">
    <property type="term" value="F:G protein-coupled receptor activity"/>
    <property type="evidence" value="ECO:0007669"/>
    <property type="project" value="UniProtKB-KW"/>
</dbReference>
<feature type="transmembrane region" description="Helical" evidence="9">
    <location>
        <begin position="143"/>
        <end position="167"/>
    </location>
</feature>
<evidence type="ECO:0000256" key="1">
    <source>
        <dbReference type="ARBA" id="ARBA00004651"/>
    </source>
</evidence>
<dbReference type="Pfam" id="PF00001">
    <property type="entry name" value="7tm_1"/>
    <property type="match status" value="1"/>
</dbReference>
<dbReference type="Proteomes" id="UP001209878">
    <property type="component" value="Unassembled WGS sequence"/>
</dbReference>
<feature type="transmembrane region" description="Helical" evidence="9">
    <location>
        <begin position="25"/>
        <end position="52"/>
    </location>
</feature>
<feature type="transmembrane region" description="Helical" evidence="9">
    <location>
        <begin position="99"/>
        <end position="122"/>
    </location>
</feature>
<reference evidence="11" key="1">
    <citation type="journal article" date="2023" name="Mol. Biol. Evol.">
        <title>Third-Generation Sequencing Reveals the Adaptive Role of the Epigenome in Three Deep-Sea Polychaetes.</title>
        <authorList>
            <person name="Perez M."/>
            <person name="Aroh O."/>
            <person name="Sun Y."/>
            <person name="Lan Y."/>
            <person name="Juniper S.K."/>
            <person name="Young C.R."/>
            <person name="Angers B."/>
            <person name="Qian P.Y."/>
        </authorList>
    </citation>
    <scope>NUCLEOTIDE SEQUENCE</scope>
    <source>
        <strain evidence="11">R07B-5</strain>
    </source>
</reference>
<dbReference type="PROSITE" id="PS50262">
    <property type="entry name" value="G_PROTEIN_RECEP_F1_2"/>
    <property type="match status" value="1"/>
</dbReference>
<gene>
    <name evidence="11" type="ORF">NP493_1020g00012</name>
</gene>
<evidence type="ECO:0000313" key="11">
    <source>
        <dbReference type="EMBL" id="KAK2171839.1"/>
    </source>
</evidence>
<keyword evidence="12" id="KW-1185">Reference proteome</keyword>
<dbReference type="SUPFAM" id="SSF81321">
    <property type="entry name" value="Family A G protein-coupled receptor-like"/>
    <property type="match status" value="1"/>
</dbReference>
<name>A0AAD9KIH9_RIDPI</name>
<comment type="caution">
    <text evidence="11">The sequence shown here is derived from an EMBL/GenBank/DDBJ whole genome shotgun (WGS) entry which is preliminary data.</text>
</comment>
<evidence type="ECO:0000259" key="10">
    <source>
        <dbReference type="PROSITE" id="PS50262"/>
    </source>
</evidence>
<dbReference type="InterPro" id="IPR000276">
    <property type="entry name" value="GPCR_Rhodpsn"/>
</dbReference>
<organism evidence="11 12">
    <name type="scientific">Ridgeia piscesae</name>
    <name type="common">Tubeworm</name>
    <dbReference type="NCBI Taxonomy" id="27915"/>
    <lineage>
        <taxon>Eukaryota</taxon>
        <taxon>Metazoa</taxon>
        <taxon>Spiralia</taxon>
        <taxon>Lophotrochozoa</taxon>
        <taxon>Annelida</taxon>
        <taxon>Polychaeta</taxon>
        <taxon>Sedentaria</taxon>
        <taxon>Canalipalpata</taxon>
        <taxon>Sabellida</taxon>
        <taxon>Siboglinidae</taxon>
        <taxon>Ridgeia</taxon>
    </lineage>
</organism>
<proteinExistence type="predicted"/>
<dbReference type="CDD" id="cd14967">
    <property type="entry name" value="7tmA_amine_R-like"/>
    <property type="match status" value="1"/>
</dbReference>
<protein>
    <recommendedName>
        <fullName evidence="10">G-protein coupled receptors family 1 profile domain-containing protein</fullName>
    </recommendedName>
</protein>
<feature type="transmembrane region" description="Helical" evidence="9">
    <location>
        <begin position="308"/>
        <end position="329"/>
    </location>
</feature>
<evidence type="ECO:0000256" key="6">
    <source>
        <dbReference type="ARBA" id="ARBA00023136"/>
    </source>
</evidence>
<keyword evidence="7" id="KW-0675">Receptor</keyword>
<evidence type="ECO:0000256" key="2">
    <source>
        <dbReference type="ARBA" id="ARBA00022475"/>
    </source>
</evidence>
<dbReference type="EMBL" id="JAODUO010001019">
    <property type="protein sequence ID" value="KAK2171839.1"/>
    <property type="molecule type" value="Genomic_DNA"/>
</dbReference>
<accession>A0AAD9KIH9</accession>
<evidence type="ECO:0000256" key="8">
    <source>
        <dbReference type="ARBA" id="ARBA00023224"/>
    </source>
</evidence>
<feature type="transmembrane region" description="Helical" evidence="9">
    <location>
        <begin position="187"/>
        <end position="208"/>
    </location>
</feature>
<feature type="transmembrane region" description="Helical" evidence="9">
    <location>
        <begin position="64"/>
        <end position="87"/>
    </location>
</feature>
<dbReference type="PANTHER" id="PTHR24248">
    <property type="entry name" value="ADRENERGIC RECEPTOR-RELATED G-PROTEIN COUPLED RECEPTOR"/>
    <property type="match status" value="1"/>
</dbReference>
<keyword evidence="4 9" id="KW-1133">Transmembrane helix</keyword>
<evidence type="ECO:0000256" key="9">
    <source>
        <dbReference type="SAM" id="Phobius"/>
    </source>
</evidence>
<dbReference type="Gene3D" id="1.20.1070.10">
    <property type="entry name" value="Rhodopsin 7-helix transmembrane proteins"/>
    <property type="match status" value="1"/>
</dbReference>
<feature type="domain" description="G-protein coupled receptors family 1 profile" evidence="10">
    <location>
        <begin position="42"/>
        <end position="363"/>
    </location>
</feature>
<evidence type="ECO:0000256" key="3">
    <source>
        <dbReference type="ARBA" id="ARBA00022692"/>
    </source>
</evidence>
<evidence type="ECO:0000313" key="12">
    <source>
        <dbReference type="Proteomes" id="UP001209878"/>
    </source>
</evidence>
<keyword evidence="8" id="KW-0807">Transducer</keyword>
<dbReference type="AlphaFoldDB" id="A0AAD9KIH9"/>
<evidence type="ECO:0000256" key="5">
    <source>
        <dbReference type="ARBA" id="ARBA00023040"/>
    </source>
</evidence>
<keyword evidence="2" id="KW-1003">Cell membrane</keyword>
<comment type="subcellular location">
    <subcellularLocation>
        <location evidence="1">Cell membrane</location>
        <topology evidence="1">Multi-pass membrane protein</topology>
    </subcellularLocation>
</comment>
<evidence type="ECO:0000256" key="7">
    <source>
        <dbReference type="ARBA" id="ARBA00023170"/>
    </source>
</evidence>
<keyword evidence="3 9" id="KW-0812">Transmembrane</keyword>
<keyword evidence="6 9" id="KW-0472">Membrane</keyword>
<dbReference type="GO" id="GO:0005886">
    <property type="term" value="C:plasma membrane"/>
    <property type="evidence" value="ECO:0007669"/>
    <property type="project" value="UniProtKB-SubCell"/>
</dbReference>
<evidence type="ECO:0000256" key="4">
    <source>
        <dbReference type="ARBA" id="ARBA00022989"/>
    </source>
</evidence>
<dbReference type="PRINTS" id="PR00237">
    <property type="entry name" value="GPCRRHODOPSN"/>
</dbReference>
<keyword evidence="5" id="KW-0297">G-protein coupled receptor</keyword>
<dbReference type="InterPro" id="IPR017452">
    <property type="entry name" value="GPCR_Rhodpsn_7TM"/>
</dbReference>